<evidence type="ECO:0000256" key="3">
    <source>
        <dbReference type="ARBA" id="ARBA00022679"/>
    </source>
</evidence>
<protein>
    <recommendedName>
        <fullName evidence="1">non-specific serine/threonine protein kinase</fullName>
        <ecNumber evidence="1">2.7.11.1</ecNumber>
    </recommendedName>
</protein>
<dbReference type="InterPro" id="IPR011009">
    <property type="entry name" value="Kinase-like_dom_sf"/>
</dbReference>
<dbReference type="SUPFAM" id="SSF56112">
    <property type="entry name" value="Protein kinase-like (PK-like)"/>
    <property type="match status" value="1"/>
</dbReference>
<dbReference type="Gene3D" id="1.10.510.10">
    <property type="entry name" value="Transferase(Phosphotransferase) domain 1"/>
    <property type="match status" value="1"/>
</dbReference>
<dbReference type="GO" id="GO:0004674">
    <property type="term" value="F:protein serine/threonine kinase activity"/>
    <property type="evidence" value="ECO:0007669"/>
    <property type="project" value="UniProtKB-KW"/>
</dbReference>
<keyword evidence="4" id="KW-0547">Nucleotide-binding</keyword>
<evidence type="ECO:0000256" key="2">
    <source>
        <dbReference type="ARBA" id="ARBA00022527"/>
    </source>
</evidence>
<keyword evidence="5 9" id="KW-0418">Kinase</keyword>
<sequence length="597" mass="61280">MNEWRVDGFDEIRELGSGAQGRVVLAEPRGGNGALVAIKYLAPAPQADEASLAVFRREAETLARVANPHVARLYRYVEGPGGAAIVMEAVTGTSLRAVLDRHGDGGLAPEAALTVLKGSLLGLAAAHAVGVVHRDYKPANVVVQPEGASKLIDFGIAVLTGQSSRAGTPAYMAPEQWQGEPASPATDIYAASCVFFECLTGARPYRGGSTAQLMAQHLNTPVPLESVPEPVRPMLARGLAKNPGQRLWNAGEFVAELERTAVAAYGPDWEQRGVRALAVAVAALASAAPLAMLGSFAGPDAAPGTTSVQQTVATQGADAARHSKGLLRQVSSSKIAVVGAALATGAVLTAGGLVLREHKAGGTTHTGASPRSGGATPAPAPTTVGGKATGQLRLGIRNGRPYGTSQGPSFAYDFSVTPARATPGTRVSLVATAKSRNPPGEHSGRFGATPVDGRLSFYPVAAGAEGTLPTGPAPLWVPGRSTPGPQRDGAAPGGWRVGEFTTTYTVTVPSNGRLRPGRYLVIPFSPPAITSLEVRGRRYSPQALGAYAQGTLPVITVLPATAPSPTGTGPATARPGGGGRTCKTYERDGKVVKRVCR</sequence>
<feature type="region of interest" description="Disordered" evidence="7">
    <location>
        <begin position="561"/>
        <end position="581"/>
    </location>
</feature>
<reference evidence="9 10" key="1">
    <citation type="submission" date="2020-07" db="EMBL/GenBank/DDBJ databases">
        <title>Sequencing the genomes of 1000 actinobacteria strains.</title>
        <authorList>
            <person name="Klenk H.-P."/>
        </authorList>
    </citation>
    <scope>NUCLEOTIDE SEQUENCE [LARGE SCALE GENOMIC DNA]</scope>
    <source>
        <strain evidence="9 10">DSM 40398</strain>
    </source>
</reference>
<proteinExistence type="predicted"/>
<evidence type="ECO:0000256" key="5">
    <source>
        <dbReference type="ARBA" id="ARBA00022777"/>
    </source>
</evidence>
<accession>A0A7Y9JIH3</accession>
<evidence type="ECO:0000256" key="4">
    <source>
        <dbReference type="ARBA" id="ARBA00022741"/>
    </source>
</evidence>
<evidence type="ECO:0000259" key="8">
    <source>
        <dbReference type="PROSITE" id="PS50011"/>
    </source>
</evidence>
<evidence type="ECO:0000313" key="9">
    <source>
        <dbReference type="EMBL" id="NYD50050.1"/>
    </source>
</evidence>
<dbReference type="PROSITE" id="PS50011">
    <property type="entry name" value="PROTEIN_KINASE_DOM"/>
    <property type="match status" value="1"/>
</dbReference>
<keyword evidence="10" id="KW-1185">Reference proteome</keyword>
<dbReference type="PANTHER" id="PTHR43289">
    <property type="entry name" value="MITOGEN-ACTIVATED PROTEIN KINASE KINASE KINASE 20-RELATED"/>
    <property type="match status" value="1"/>
</dbReference>
<dbReference type="RefSeq" id="WP_179846668.1">
    <property type="nucleotide sequence ID" value="NZ_JACCBA010000001.1"/>
</dbReference>
<dbReference type="AlphaFoldDB" id="A0A7Y9JIH3"/>
<keyword evidence="2" id="KW-0723">Serine/threonine-protein kinase</keyword>
<dbReference type="CDD" id="cd14014">
    <property type="entry name" value="STKc_PknB_like"/>
    <property type="match status" value="1"/>
</dbReference>
<dbReference type="Pfam" id="PF00069">
    <property type="entry name" value="Pkinase"/>
    <property type="match status" value="1"/>
</dbReference>
<feature type="domain" description="Protein kinase" evidence="8">
    <location>
        <begin position="9"/>
        <end position="262"/>
    </location>
</feature>
<evidence type="ECO:0000256" key="1">
    <source>
        <dbReference type="ARBA" id="ARBA00012513"/>
    </source>
</evidence>
<gene>
    <name evidence="9" type="ORF">BJY14_006033</name>
</gene>
<feature type="region of interest" description="Disordered" evidence="7">
    <location>
        <begin position="360"/>
        <end position="388"/>
    </location>
</feature>
<dbReference type="EMBL" id="JACCBA010000001">
    <property type="protein sequence ID" value="NYD50050.1"/>
    <property type="molecule type" value="Genomic_DNA"/>
</dbReference>
<dbReference type="Proteomes" id="UP000529783">
    <property type="component" value="Unassembled WGS sequence"/>
</dbReference>
<evidence type="ECO:0000256" key="6">
    <source>
        <dbReference type="ARBA" id="ARBA00022840"/>
    </source>
</evidence>
<comment type="caution">
    <text evidence="9">The sequence shown here is derived from an EMBL/GenBank/DDBJ whole genome shotgun (WGS) entry which is preliminary data.</text>
</comment>
<organism evidence="9 10">
    <name type="scientific">Actinomadura luteofluorescens</name>
    <dbReference type="NCBI Taxonomy" id="46163"/>
    <lineage>
        <taxon>Bacteria</taxon>
        <taxon>Bacillati</taxon>
        <taxon>Actinomycetota</taxon>
        <taxon>Actinomycetes</taxon>
        <taxon>Streptosporangiales</taxon>
        <taxon>Thermomonosporaceae</taxon>
        <taxon>Actinomadura</taxon>
    </lineage>
</organism>
<keyword evidence="3 9" id="KW-0808">Transferase</keyword>
<dbReference type="GO" id="GO:0005524">
    <property type="term" value="F:ATP binding"/>
    <property type="evidence" value="ECO:0007669"/>
    <property type="project" value="UniProtKB-KW"/>
</dbReference>
<feature type="compositionally biased region" description="Low complexity" evidence="7">
    <location>
        <begin position="561"/>
        <end position="574"/>
    </location>
</feature>
<evidence type="ECO:0000313" key="10">
    <source>
        <dbReference type="Proteomes" id="UP000529783"/>
    </source>
</evidence>
<dbReference type="InterPro" id="IPR008271">
    <property type="entry name" value="Ser/Thr_kinase_AS"/>
</dbReference>
<dbReference type="PROSITE" id="PS00108">
    <property type="entry name" value="PROTEIN_KINASE_ST"/>
    <property type="match status" value="1"/>
</dbReference>
<dbReference type="EC" id="2.7.11.1" evidence="1"/>
<name>A0A7Y9JIH3_9ACTN</name>
<dbReference type="Gene3D" id="3.30.200.20">
    <property type="entry name" value="Phosphorylase Kinase, domain 1"/>
    <property type="match status" value="1"/>
</dbReference>
<dbReference type="InterPro" id="IPR000719">
    <property type="entry name" value="Prot_kinase_dom"/>
</dbReference>
<dbReference type="PANTHER" id="PTHR43289:SF6">
    <property type="entry name" value="SERINE_THREONINE-PROTEIN KINASE NEKL-3"/>
    <property type="match status" value="1"/>
</dbReference>
<keyword evidence="6" id="KW-0067">ATP-binding</keyword>
<evidence type="ECO:0000256" key="7">
    <source>
        <dbReference type="SAM" id="MobiDB-lite"/>
    </source>
</evidence>